<gene>
    <name evidence="2" type="ORF">RIF29_30164</name>
</gene>
<sequence>MARKKGKPPKSPSSQTSSRSPSNSIPKNLDLETLDDDDLEDIDALSPTKAASILQKLDDLRAKLTGKAIVVESEVKEVIQSQCEEGEGGTIVKETQVDNDKEKGLEVVQSMKEQKEEGCAMFRLMRNLEKLKSGLIDLKQRKYRNIDQKERVARDKLDVIQGLLQDLASV</sequence>
<organism evidence="2 3">
    <name type="scientific">Crotalaria pallida</name>
    <name type="common">Smooth rattlebox</name>
    <name type="synonym">Crotalaria striata</name>
    <dbReference type="NCBI Taxonomy" id="3830"/>
    <lineage>
        <taxon>Eukaryota</taxon>
        <taxon>Viridiplantae</taxon>
        <taxon>Streptophyta</taxon>
        <taxon>Embryophyta</taxon>
        <taxon>Tracheophyta</taxon>
        <taxon>Spermatophyta</taxon>
        <taxon>Magnoliopsida</taxon>
        <taxon>eudicotyledons</taxon>
        <taxon>Gunneridae</taxon>
        <taxon>Pentapetalae</taxon>
        <taxon>rosids</taxon>
        <taxon>fabids</taxon>
        <taxon>Fabales</taxon>
        <taxon>Fabaceae</taxon>
        <taxon>Papilionoideae</taxon>
        <taxon>50 kb inversion clade</taxon>
        <taxon>genistoids sensu lato</taxon>
        <taxon>core genistoids</taxon>
        <taxon>Crotalarieae</taxon>
        <taxon>Crotalaria</taxon>
    </lineage>
</organism>
<feature type="compositionally biased region" description="Low complexity" evidence="1">
    <location>
        <begin position="12"/>
        <end position="27"/>
    </location>
</feature>
<accession>A0AAN9I127</accession>
<evidence type="ECO:0000313" key="3">
    <source>
        <dbReference type="Proteomes" id="UP001372338"/>
    </source>
</evidence>
<feature type="region of interest" description="Disordered" evidence="1">
    <location>
        <begin position="1"/>
        <end position="34"/>
    </location>
</feature>
<dbReference type="EMBL" id="JAYWIO010000006">
    <property type="protein sequence ID" value="KAK7256706.1"/>
    <property type="molecule type" value="Genomic_DNA"/>
</dbReference>
<reference evidence="2 3" key="1">
    <citation type="submission" date="2024-01" db="EMBL/GenBank/DDBJ databases">
        <title>The genomes of 5 underutilized Papilionoideae crops provide insights into root nodulation and disease resistanc.</title>
        <authorList>
            <person name="Yuan L."/>
        </authorList>
    </citation>
    <scope>NUCLEOTIDE SEQUENCE [LARGE SCALE GENOMIC DNA]</scope>
    <source>
        <strain evidence="2">ZHUSHIDOU_FW_LH</strain>
        <tissue evidence="2">Leaf</tissue>
    </source>
</reference>
<comment type="caution">
    <text evidence="2">The sequence shown here is derived from an EMBL/GenBank/DDBJ whole genome shotgun (WGS) entry which is preliminary data.</text>
</comment>
<dbReference type="AlphaFoldDB" id="A0AAN9I127"/>
<keyword evidence="3" id="KW-1185">Reference proteome</keyword>
<dbReference type="Proteomes" id="UP001372338">
    <property type="component" value="Unassembled WGS sequence"/>
</dbReference>
<evidence type="ECO:0000256" key="1">
    <source>
        <dbReference type="SAM" id="MobiDB-lite"/>
    </source>
</evidence>
<protein>
    <submittedName>
        <fullName evidence="2">Uncharacterized protein</fullName>
    </submittedName>
</protein>
<name>A0AAN9I127_CROPI</name>
<proteinExistence type="predicted"/>
<evidence type="ECO:0000313" key="2">
    <source>
        <dbReference type="EMBL" id="KAK7256706.1"/>
    </source>
</evidence>